<dbReference type="AlphaFoldDB" id="A0A1H8PPR9"/>
<dbReference type="CDD" id="cd18738">
    <property type="entry name" value="PIN_VapC4-5_FitB-like"/>
    <property type="match status" value="1"/>
</dbReference>
<evidence type="ECO:0000256" key="5">
    <source>
        <dbReference type="ARBA" id="ARBA00022801"/>
    </source>
</evidence>
<keyword evidence="5" id="KW-0378">Hydrolase</keyword>
<evidence type="ECO:0000259" key="8">
    <source>
        <dbReference type="Pfam" id="PF01850"/>
    </source>
</evidence>
<dbReference type="GO" id="GO:0046872">
    <property type="term" value="F:metal ion binding"/>
    <property type="evidence" value="ECO:0007669"/>
    <property type="project" value="UniProtKB-KW"/>
</dbReference>
<evidence type="ECO:0000256" key="4">
    <source>
        <dbReference type="ARBA" id="ARBA00022723"/>
    </source>
</evidence>
<gene>
    <name evidence="9" type="ORF">SAMN05192574_10896</name>
</gene>
<keyword evidence="3" id="KW-0540">Nuclease</keyword>
<name>A0A1H8PPR9_9SPHI</name>
<dbReference type="Proteomes" id="UP000198942">
    <property type="component" value="Unassembled WGS sequence"/>
</dbReference>
<dbReference type="InterPro" id="IPR029060">
    <property type="entry name" value="PIN-like_dom_sf"/>
</dbReference>
<dbReference type="GO" id="GO:0004518">
    <property type="term" value="F:nuclease activity"/>
    <property type="evidence" value="ECO:0007669"/>
    <property type="project" value="UniProtKB-KW"/>
</dbReference>
<dbReference type="RefSeq" id="WP_091215264.1">
    <property type="nucleotide sequence ID" value="NZ_FOCL01000008.1"/>
</dbReference>
<dbReference type="OrthoDB" id="676982at2"/>
<reference evidence="10" key="1">
    <citation type="submission" date="2016-10" db="EMBL/GenBank/DDBJ databases">
        <authorList>
            <person name="Varghese N."/>
            <person name="Submissions S."/>
        </authorList>
    </citation>
    <scope>NUCLEOTIDE SEQUENCE [LARGE SCALE GENOMIC DNA]</scope>
    <source>
        <strain evidence="10">Gh-48</strain>
    </source>
</reference>
<evidence type="ECO:0000256" key="1">
    <source>
        <dbReference type="ARBA" id="ARBA00001946"/>
    </source>
</evidence>
<dbReference type="PANTHER" id="PTHR33653:SF1">
    <property type="entry name" value="RIBONUCLEASE VAPC2"/>
    <property type="match status" value="1"/>
</dbReference>
<dbReference type="STRING" id="551995.SAMN05192574_10896"/>
<feature type="domain" description="PIN" evidence="8">
    <location>
        <begin position="6"/>
        <end position="120"/>
    </location>
</feature>
<dbReference type="SUPFAM" id="SSF88723">
    <property type="entry name" value="PIN domain-like"/>
    <property type="match status" value="1"/>
</dbReference>
<keyword evidence="6" id="KW-0460">Magnesium</keyword>
<dbReference type="Pfam" id="PF01850">
    <property type="entry name" value="PIN"/>
    <property type="match status" value="1"/>
</dbReference>
<dbReference type="EMBL" id="FOCL01000008">
    <property type="protein sequence ID" value="SEO44039.1"/>
    <property type="molecule type" value="Genomic_DNA"/>
</dbReference>
<sequence length="129" mass="14657">MGITYLWDSNTAIYFLQKQFPPVTEKLIEGLLTESLPTISAITEIELLCWKTTSDADRQLLADFINDVTIFELEKAVKLKTAEIRKTNRIKLPDAIIAATALVHELTLVTRNIKDFDQIRGLKVINPWA</sequence>
<organism evidence="9 10">
    <name type="scientific">Mucilaginibacter gossypiicola</name>
    <dbReference type="NCBI Taxonomy" id="551995"/>
    <lineage>
        <taxon>Bacteria</taxon>
        <taxon>Pseudomonadati</taxon>
        <taxon>Bacteroidota</taxon>
        <taxon>Sphingobacteriia</taxon>
        <taxon>Sphingobacteriales</taxon>
        <taxon>Sphingobacteriaceae</taxon>
        <taxon>Mucilaginibacter</taxon>
    </lineage>
</organism>
<dbReference type="InterPro" id="IPR002716">
    <property type="entry name" value="PIN_dom"/>
</dbReference>
<dbReference type="InterPro" id="IPR050556">
    <property type="entry name" value="Type_II_TA_system_RNase"/>
</dbReference>
<evidence type="ECO:0000256" key="6">
    <source>
        <dbReference type="ARBA" id="ARBA00022842"/>
    </source>
</evidence>
<comment type="cofactor">
    <cofactor evidence="1">
        <name>Mg(2+)</name>
        <dbReference type="ChEBI" id="CHEBI:18420"/>
    </cofactor>
</comment>
<keyword evidence="10" id="KW-1185">Reference proteome</keyword>
<keyword evidence="4" id="KW-0479">Metal-binding</keyword>
<evidence type="ECO:0000256" key="2">
    <source>
        <dbReference type="ARBA" id="ARBA00022649"/>
    </source>
</evidence>
<dbReference type="Gene3D" id="3.40.50.1010">
    <property type="entry name" value="5'-nuclease"/>
    <property type="match status" value="1"/>
</dbReference>
<evidence type="ECO:0000256" key="7">
    <source>
        <dbReference type="ARBA" id="ARBA00038093"/>
    </source>
</evidence>
<proteinExistence type="inferred from homology"/>
<comment type="similarity">
    <text evidence="7">Belongs to the PINc/VapC protein family.</text>
</comment>
<evidence type="ECO:0000256" key="3">
    <source>
        <dbReference type="ARBA" id="ARBA00022722"/>
    </source>
</evidence>
<protein>
    <recommendedName>
        <fullName evidence="8">PIN domain-containing protein</fullName>
    </recommendedName>
</protein>
<accession>A0A1H8PPR9</accession>
<evidence type="ECO:0000313" key="10">
    <source>
        <dbReference type="Proteomes" id="UP000198942"/>
    </source>
</evidence>
<evidence type="ECO:0000313" key="9">
    <source>
        <dbReference type="EMBL" id="SEO44039.1"/>
    </source>
</evidence>
<dbReference type="PANTHER" id="PTHR33653">
    <property type="entry name" value="RIBONUCLEASE VAPC2"/>
    <property type="match status" value="1"/>
</dbReference>
<dbReference type="GO" id="GO:0016787">
    <property type="term" value="F:hydrolase activity"/>
    <property type="evidence" value="ECO:0007669"/>
    <property type="project" value="UniProtKB-KW"/>
</dbReference>
<keyword evidence="2" id="KW-1277">Toxin-antitoxin system</keyword>